<feature type="signal peptide" evidence="1">
    <location>
        <begin position="1"/>
        <end position="20"/>
    </location>
</feature>
<gene>
    <name evidence="3" type="ORF">D1114_04590</name>
</gene>
<protein>
    <submittedName>
        <fullName evidence="3">Peptidoglycan-binding protein</fullName>
    </submittedName>
</protein>
<dbReference type="InterPro" id="IPR036365">
    <property type="entry name" value="PGBD-like_sf"/>
</dbReference>
<proteinExistence type="predicted"/>
<evidence type="ECO:0000259" key="2">
    <source>
        <dbReference type="Pfam" id="PF01471"/>
    </source>
</evidence>
<dbReference type="RefSeq" id="WP_118999417.1">
    <property type="nucleotide sequence ID" value="NZ_QWGP01000003.1"/>
</dbReference>
<evidence type="ECO:0000313" key="4">
    <source>
        <dbReference type="Proteomes" id="UP000266305"/>
    </source>
</evidence>
<dbReference type="InterPro" id="IPR036366">
    <property type="entry name" value="PGBDSf"/>
</dbReference>
<accession>A0AAX1UPT2</accession>
<feature type="domain" description="Peptidoglycan binding-like" evidence="2">
    <location>
        <begin position="74"/>
        <end position="121"/>
    </location>
</feature>
<evidence type="ECO:0000313" key="3">
    <source>
        <dbReference type="EMBL" id="RHZ97603.1"/>
    </source>
</evidence>
<dbReference type="SUPFAM" id="SSF47090">
    <property type="entry name" value="PGBD-like"/>
    <property type="match status" value="1"/>
</dbReference>
<feature type="chain" id="PRO_5043970871" evidence="1">
    <location>
        <begin position="21"/>
        <end position="519"/>
    </location>
</feature>
<comment type="caution">
    <text evidence="3">The sequence shown here is derived from an EMBL/GenBank/DDBJ whole genome shotgun (WGS) entry which is preliminary data.</text>
</comment>
<sequence>MYGKYLVTASLAALIGLAPAEPVKADAGDAIAGALVGGIIGHAIANDQNRRRAQQQQVYRRTPAKATMSSAQREQNKEVQTALNYFGYPVGTVDGVLGSRSRSAVSQFQVLMGYQPTGQLTEYERTILTTAYHRGIAGGPMVQQAIATHPQGMRGLLLMQRDEMAGLPAAQSAMALMPQAPAPQMPMAVTAPVLPVAPAAAAAGAAAAVLPELPAPVAEPAPAAPELPSFLGSGATMASLASHCNTIGLQTNANGGYTTSAGMTDASFALGEQFCLARSYAISASEELTKQVQGFTPQQIADQCQALGPALQDQVSALSLEPRDDVLKDVSAFVLASGRPPAQLAGSARICLGTGYAQDRMDVAVASALLLTALGQKGYAELLGHHLAQGFGASQRPDLALDWYQMGLDAAQSGTAVFGQGMPDRTEVIRKAAYTVGGRADLIVPQTPAPLPVFAPVTPPPVEVAAPAPAPVAAPTVEAAASAPAPALALAAQPSGEMAEAGAKAVSAAARLPFLLLGQ</sequence>
<evidence type="ECO:0000256" key="1">
    <source>
        <dbReference type="SAM" id="SignalP"/>
    </source>
</evidence>
<dbReference type="Gene3D" id="1.10.101.10">
    <property type="entry name" value="PGBD-like superfamily/PGBD"/>
    <property type="match status" value="1"/>
</dbReference>
<dbReference type="Pfam" id="PF01471">
    <property type="entry name" value="PG_binding_1"/>
    <property type="match status" value="1"/>
</dbReference>
<keyword evidence="1" id="KW-0732">Signal</keyword>
<dbReference type="InterPro" id="IPR002477">
    <property type="entry name" value="Peptidoglycan-bd-like"/>
</dbReference>
<name>A0AAX1UPT2_CERSP</name>
<dbReference type="EMBL" id="QWGP01000003">
    <property type="protein sequence ID" value="RHZ97603.1"/>
    <property type="molecule type" value="Genomic_DNA"/>
</dbReference>
<organism evidence="3 4">
    <name type="scientific">Cereibacter sphaeroides</name>
    <name type="common">Rhodobacter sphaeroides</name>
    <dbReference type="NCBI Taxonomy" id="1063"/>
    <lineage>
        <taxon>Bacteria</taxon>
        <taxon>Pseudomonadati</taxon>
        <taxon>Pseudomonadota</taxon>
        <taxon>Alphaproteobacteria</taxon>
        <taxon>Rhodobacterales</taxon>
        <taxon>Paracoccaceae</taxon>
        <taxon>Cereibacter</taxon>
    </lineage>
</organism>
<dbReference type="AlphaFoldDB" id="A0AAX1UPT2"/>
<reference evidence="3 4" key="1">
    <citation type="submission" date="2018-08" db="EMBL/GenBank/DDBJ databases">
        <title>Draft genome sequence of Rhodobacter sphaeroides FY.</title>
        <authorList>
            <person name="Rayyan A."/>
            <person name="Meyer T.E."/>
            <person name="Kyndt J.A."/>
        </authorList>
    </citation>
    <scope>NUCLEOTIDE SEQUENCE [LARGE SCALE GENOMIC DNA]</scope>
    <source>
        <strain evidence="3 4">FY</strain>
    </source>
</reference>
<dbReference type="Proteomes" id="UP000266305">
    <property type="component" value="Unassembled WGS sequence"/>
</dbReference>